<dbReference type="AlphaFoldDB" id="A0A0H4J027"/>
<dbReference type="Proteomes" id="UP000066549">
    <property type="component" value="Chromosome"/>
</dbReference>
<keyword evidence="2" id="KW-1185">Reference proteome</keyword>
<name>A0A0H4J027_9PROT</name>
<dbReference type="EMBL" id="CP011002">
    <property type="protein sequence ID" value="AKO66134.1"/>
    <property type="molecule type" value="Genomic_DNA"/>
</dbReference>
<evidence type="ECO:0000313" key="2">
    <source>
        <dbReference type="Proteomes" id="UP000066549"/>
    </source>
</evidence>
<proteinExistence type="predicted"/>
<evidence type="ECO:0000313" key="1">
    <source>
        <dbReference type="EMBL" id="AKO66134.1"/>
    </source>
</evidence>
<dbReference type="OrthoDB" id="9802649at2"/>
<reference evidence="1 2" key="1">
    <citation type="submission" date="2015-03" db="EMBL/GenBank/DDBJ databases">
        <title>Comparative analysis of the OM43 clade including a novel species from Red Sea uncovers genomic and metabolic diversity among marine methylotrophs.</title>
        <authorList>
            <person name="Jimenez-Infante F."/>
            <person name="Ngugi D.K."/>
            <person name="Vinu M."/>
            <person name="Alam I."/>
            <person name="Kamau A."/>
            <person name="Blom J."/>
            <person name="Bajic V.B."/>
            <person name="Stingl U."/>
        </authorList>
    </citation>
    <scope>NUCLEOTIDE SEQUENCE [LARGE SCALE GENOMIC DNA]</scope>
    <source>
        <strain evidence="1 2">MBRSH7</strain>
    </source>
</reference>
<accession>A0A0H4J027</accession>
<gene>
    <name evidence="1" type="ORF">VI33_05460</name>
</gene>
<sequence length="283" mass="33614">MSCNFYQIAYSEESLTPIHPGFKIFNQIGKPYLDERETSHMIDFFDAGHVKDDGNFYSLVSPKFINKLKVDFTDINLFINRNDGSDLILFNTDPKWAYFFFNAWDQGESFHRGLKKIAGMLNTSSNFIRFDSRHEPKNLVYSNYWAAKYSFWKKYVLELKKTRKKILCMKADKKKYFYRKAENHFAPIYPFVMERMLSNYLCKNPKINCSNYPYSKLQVIKMATNITDKIILWKFIDIIDTLDNNNDYKSLKSVIEKIDFLRSKVKRQNILGRLLTNVNLLFK</sequence>
<protein>
    <submittedName>
        <fullName evidence="1">Uncharacterized protein</fullName>
    </submittedName>
</protein>
<organism evidence="1 2">
    <name type="scientific">Methylophilales bacterium MBRS-H7</name>
    <dbReference type="NCBI Taxonomy" id="1623450"/>
    <lineage>
        <taxon>Bacteria</taxon>
        <taxon>Pseudomonadati</taxon>
        <taxon>Pseudomonadota</taxon>
        <taxon>Betaproteobacteria</taxon>
        <taxon>Nitrosomonadales</taxon>
        <taxon>OM43 clade</taxon>
    </lineage>
</organism>